<comment type="caution">
    <text evidence="1">The sequence shown here is derived from an EMBL/GenBank/DDBJ whole genome shotgun (WGS) entry which is preliminary data.</text>
</comment>
<reference evidence="1 2" key="1">
    <citation type="submission" date="2019-05" db="EMBL/GenBank/DDBJ databases">
        <title>Mikania micrantha, genome provides insights into the molecular mechanism of rapid growth.</title>
        <authorList>
            <person name="Liu B."/>
        </authorList>
    </citation>
    <scope>NUCLEOTIDE SEQUENCE [LARGE SCALE GENOMIC DNA]</scope>
    <source>
        <strain evidence="1">NLD-2019</strain>
        <tissue evidence="1">Leaf</tissue>
    </source>
</reference>
<protein>
    <recommendedName>
        <fullName evidence="3">Reverse transcriptase zinc-binding domain-containing protein</fullName>
    </recommendedName>
</protein>
<gene>
    <name evidence="1" type="ORF">E3N88_12849</name>
</gene>
<dbReference type="Proteomes" id="UP000326396">
    <property type="component" value="Linkage Group LG14"/>
</dbReference>
<sequence>MKPVASGEISVVAGGGTDREWLTSAVAGGDPIGRVRRKMRRWRRLKVAWRLPELSEVRPEMGEGGPEHVIQKAVWCIWKARNDVMFNQRKVLKEKIVEDIKTLSYFWVKHRMQSYGLEWALWLSFDVGSLTVMEEKVVALMGCIWSSGGLENSI</sequence>
<proteinExistence type="predicted"/>
<dbReference type="OrthoDB" id="1435117at2759"/>
<keyword evidence="2" id="KW-1185">Reference proteome</keyword>
<name>A0A5N6P6U5_9ASTR</name>
<dbReference type="EMBL" id="SZYD01000006">
    <property type="protein sequence ID" value="KAD5961376.1"/>
    <property type="molecule type" value="Genomic_DNA"/>
</dbReference>
<evidence type="ECO:0000313" key="1">
    <source>
        <dbReference type="EMBL" id="KAD5961376.1"/>
    </source>
</evidence>
<dbReference type="AlphaFoldDB" id="A0A5N6P6U5"/>
<accession>A0A5N6P6U5</accession>
<evidence type="ECO:0008006" key="3">
    <source>
        <dbReference type="Google" id="ProtNLM"/>
    </source>
</evidence>
<evidence type="ECO:0000313" key="2">
    <source>
        <dbReference type="Proteomes" id="UP000326396"/>
    </source>
</evidence>
<organism evidence="1 2">
    <name type="scientific">Mikania micrantha</name>
    <name type="common">bitter vine</name>
    <dbReference type="NCBI Taxonomy" id="192012"/>
    <lineage>
        <taxon>Eukaryota</taxon>
        <taxon>Viridiplantae</taxon>
        <taxon>Streptophyta</taxon>
        <taxon>Embryophyta</taxon>
        <taxon>Tracheophyta</taxon>
        <taxon>Spermatophyta</taxon>
        <taxon>Magnoliopsida</taxon>
        <taxon>eudicotyledons</taxon>
        <taxon>Gunneridae</taxon>
        <taxon>Pentapetalae</taxon>
        <taxon>asterids</taxon>
        <taxon>campanulids</taxon>
        <taxon>Asterales</taxon>
        <taxon>Asteraceae</taxon>
        <taxon>Asteroideae</taxon>
        <taxon>Heliantheae alliance</taxon>
        <taxon>Eupatorieae</taxon>
        <taxon>Mikania</taxon>
    </lineage>
</organism>